<dbReference type="PROSITE" id="PS51257">
    <property type="entry name" value="PROKAR_LIPOPROTEIN"/>
    <property type="match status" value="1"/>
</dbReference>
<keyword evidence="3" id="KW-1185">Reference proteome</keyword>
<sequence>MSSRTARLLIGALAVPALGLGLTACTSDEPAEKTGEDEAAAQLSPQDMVRASFDGLHGDSYQMDSLMTVNGLDFMVMTSAVEGDSTKASVDMFMSAILEASGEDLSGDPETAEMMEALFADMHTETIVAEGTAYVQITGGMYDTIADTYGEDVWFTMDLAGDSDLAGVYQQFGGMDLAAQTELMLSELSDVEETGDGVYTGKLTGDSAALQTFANSASGGDAAALGDIEVTVALDGDGLLKTLSMSLPETDGMTMELTSEVVEIGGSYDIAAPDSTNLHPFEDMAAAPQ</sequence>
<dbReference type="EMBL" id="STGX01000003">
    <property type="protein sequence ID" value="THV30641.1"/>
    <property type="molecule type" value="Genomic_DNA"/>
</dbReference>
<protein>
    <recommendedName>
        <fullName evidence="4">LppX_LprAFG lipoprotein</fullName>
    </recommendedName>
</protein>
<feature type="chain" id="PRO_5039671532" description="LppX_LprAFG lipoprotein" evidence="1">
    <location>
        <begin position="20"/>
        <end position="289"/>
    </location>
</feature>
<keyword evidence="1" id="KW-0732">Signal</keyword>
<dbReference type="Proteomes" id="UP000305792">
    <property type="component" value="Unassembled WGS sequence"/>
</dbReference>
<name>A0A4S8PKN9_9ACTN</name>
<evidence type="ECO:0008006" key="4">
    <source>
        <dbReference type="Google" id="ProtNLM"/>
    </source>
</evidence>
<evidence type="ECO:0000256" key="1">
    <source>
        <dbReference type="SAM" id="SignalP"/>
    </source>
</evidence>
<dbReference type="Gene3D" id="2.50.20.20">
    <property type="match status" value="1"/>
</dbReference>
<reference evidence="2 3" key="1">
    <citation type="journal article" date="2018" name="Int. J. Syst. Evol. Microbiol.">
        <title>Glycomyces paridis sp. nov., isolated from the medicinal plant Paris polyphylla.</title>
        <authorList>
            <person name="Fang X.M."/>
            <person name="Bai J.L."/>
            <person name="Su J."/>
            <person name="Zhao L.L."/>
            <person name="Liu H.Y."/>
            <person name="Ma B.P."/>
            <person name="Zhang Y.Q."/>
            <person name="Yu L.Y."/>
        </authorList>
    </citation>
    <scope>NUCLEOTIDE SEQUENCE [LARGE SCALE GENOMIC DNA]</scope>
    <source>
        <strain evidence="2 3">CPCC 204357</strain>
    </source>
</reference>
<proteinExistence type="predicted"/>
<accession>A0A4S8PKN9</accession>
<evidence type="ECO:0000313" key="2">
    <source>
        <dbReference type="EMBL" id="THV30641.1"/>
    </source>
</evidence>
<dbReference type="RefSeq" id="WP_136528505.1">
    <property type="nucleotide sequence ID" value="NZ_STGX01000003.1"/>
</dbReference>
<comment type="caution">
    <text evidence="2">The sequence shown here is derived from an EMBL/GenBank/DDBJ whole genome shotgun (WGS) entry which is preliminary data.</text>
</comment>
<evidence type="ECO:0000313" key="3">
    <source>
        <dbReference type="Proteomes" id="UP000305792"/>
    </source>
</evidence>
<organism evidence="2 3">
    <name type="scientific">Glycomyces paridis</name>
    <dbReference type="NCBI Taxonomy" id="2126555"/>
    <lineage>
        <taxon>Bacteria</taxon>
        <taxon>Bacillati</taxon>
        <taxon>Actinomycetota</taxon>
        <taxon>Actinomycetes</taxon>
        <taxon>Glycomycetales</taxon>
        <taxon>Glycomycetaceae</taxon>
        <taxon>Glycomyces</taxon>
    </lineage>
</organism>
<gene>
    <name evidence="2" type="ORF">E9998_04440</name>
</gene>
<dbReference type="AlphaFoldDB" id="A0A4S8PKN9"/>
<feature type="signal peptide" evidence="1">
    <location>
        <begin position="1"/>
        <end position="19"/>
    </location>
</feature>
<dbReference type="OrthoDB" id="5186252at2"/>